<dbReference type="Pfam" id="PF13487">
    <property type="entry name" value="HD_5"/>
    <property type="match status" value="1"/>
</dbReference>
<keyword evidence="1" id="KW-0597">Phosphoprotein</keyword>
<dbReference type="OrthoDB" id="9769359at2"/>
<dbReference type="RefSeq" id="WP_015335655.1">
    <property type="nucleotide sequence ID" value="NC_020055.1"/>
</dbReference>
<dbReference type="SUPFAM" id="SSF52172">
    <property type="entry name" value="CheY-like"/>
    <property type="match status" value="1"/>
</dbReference>
<accession>L0RA36</accession>
<name>L0RA36_9BACT</name>
<protein>
    <submittedName>
        <fullName evidence="4">Response regulator receiver modulated metal dependent phosphohydrolase</fullName>
    </submittedName>
</protein>
<dbReference type="EMBL" id="FO203522">
    <property type="protein sequence ID" value="CCO23050.1"/>
    <property type="molecule type" value="Genomic_DNA"/>
</dbReference>
<reference evidence="4 5" key="1">
    <citation type="submission" date="2012-10" db="EMBL/GenBank/DDBJ databases">
        <authorList>
            <person name="Genoscope - CEA"/>
        </authorList>
    </citation>
    <scope>NUCLEOTIDE SEQUENCE [LARGE SCALE GENOMIC DNA]</scope>
    <source>
        <strain evidence="5">AM13 / DSM 14728</strain>
    </source>
</reference>
<dbReference type="InterPro" id="IPR011006">
    <property type="entry name" value="CheY-like_superfamily"/>
</dbReference>
<dbReference type="PROSITE" id="PS51832">
    <property type="entry name" value="HD_GYP"/>
    <property type="match status" value="1"/>
</dbReference>
<keyword evidence="4" id="KW-0378">Hydrolase</keyword>
<dbReference type="SUPFAM" id="SSF109604">
    <property type="entry name" value="HD-domain/PDEase-like"/>
    <property type="match status" value="1"/>
</dbReference>
<dbReference type="SMART" id="SM00471">
    <property type="entry name" value="HDc"/>
    <property type="match status" value="1"/>
</dbReference>
<dbReference type="GO" id="GO:0000160">
    <property type="term" value="P:phosphorelay signal transduction system"/>
    <property type="evidence" value="ECO:0007669"/>
    <property type="project" value="InterPro"/>
</dbReference>
<dbReference type="InterPro" id="IPR003607">
    <property type="entry name" value="HD/PDEase_dom"/>
</dbReference>
<sequence length="352" mass="39372">MSKKSKILVVDDEPHNIILLKGVLTKLGHEVVGAENAVVAFDILDRTFDLILSDVMMPVMNGFEFVRKLREDCEYSDLPVIMVTTLSQRDDRLKAVEAGANDFISKPVDLVELKVRTESMLKLKAQQDEIKMFQADLNALVESRTLELQEALIKLDHVHVETIHYLSAAAEYKDEDTAAHIVRMAGYSRLIAEKMGLDKKMVELIHTSSPMHDIGKIGIPDCVLLKPGKLDDKEWETMKTHAAIGNNLLTLGNSEYMKMGAVIALNHHEKWDGSGYPCGLSGADIPLPGRICAVADVFDALNSKRPYKKAFPVEKSIQIMKEGRGTHFDPQILDIMIDNIDEFLEIKEAFSD</sequence>
<dbReference type="PROSITE" id="PS50110">
    <property type="entry name" value="RESPONSE_REGULATORY"/>
    <property type="match status" value="1"/>
</dbReference>
<evidence type="ECO:0000259" key="2">
    <source>
        <dbReference type="PROSITE" id="PS50110"/>
    </source>
</evidence>
<dbReference type="Gene3D" id="3.40.50.2300">
    <property type="match status" value="1"/>
</dbReference>
<dbReference type="InterPro" id="IPR052020">
    <property type="entry name" value="Cyclic_di-GMP/3'3'-cGAMP_PDE"/>
</dbReference>
<dbReference type="eggNOG" id="COG3437">
    <property type="taxonomic scope" value="Bacteria"/>
</dbReference>
<dbReference type="CDD" id="cd00077">
    <property type="entry name" value="HDc"/>
    <property type="match status" value="1"/>
</dbReference>
<evidence type="ECO:0000313" key="5">
    <source>
        <dbReference type="Proteomes" id="UP000010808"/>
    </source>
</evidence>
<dbReference type="InterPro" id="IPR037522">
    <property type="entry name" value="HD_GYP_dom"/>
</dbReference>
<evidence type="ECO:0000259" key="3">
    <source>
        <dbReference type="PROSITE" id="PS51832"/>
    </source>
</evidence>
<dbReference type="PATRIC" id="fig|1121451.3.peg.1024"/>
<evidence type="ECO:0000256" key="1">
    <source>
        <dbReference type="PROSITE-ProRule" id="PRU00169"/>
    </source>
</evidence>
<organism evidence="4 5">
    <name type="scientific">Maridesulfovibrio hydrothermalis AM13 = DSM 14728</name>
    <dbReference type="NCBI Taxonomy" id="1121451"/>
    <lineage>
        <taxon>Bacteria</taxon>
        <taxon>Pseudomonadati</taxon>
        <taxon>Thermodesulfobacteriota</taxon>
        <taxon>Desulfovibrionia</taxon>
        <taxon>Desulfovibrionales</taxon>
        <taxon>Desulfovibrionaceae</taxon>
        <taxon>Maridesulfovibrio</taxon>
    </lineage>
</organism>
<dbReference type="KEGG" id="dhy:DESAM_20763"/>
<dbReference type="PANTHER" id="PTHR45228">
    <property type="entry name" value="CYCLIC DI-GMP PHOSPHODIESTERASE TM_0186-RELATED"/>
    <property type="match status" value="1"/>
</dbReference>
<dbReference type="Gene3D" id="1.10.3210.10">
    <property type="entry name" value="Hypothetical protein af1432"/>
    <property type="match status" value="1"/>
</dbReference>
<dbReference type="GO" id="GO:0016787">
    <property type="term" value="F:hydrolase activity"/>
    <property type="evidence" value="ECO:0007669"/>
    <property type="project" value="UniProtKB-KW"/>
</dbReference>
<dbReference type="PANTHER" id="PTHR45228:SF1">
    <property type="entry name" value="CYCLIC DI-GMP PHOSPHODIESTERASE TM_0186"/>
    <property type="match status" value="1"/>
</dbReference>
<dbReference type="AlphaFoldDB" id="L0RA36"/>
<feature type="domain" description="Response regulatory" evidence="2">
    <location>
        <begin position="6"/>
        <end position="121"/>
    </location>
</feature>
<dbReference type="HOGENOM" id="CLU_000445_92_10_7"/>
<dbReference type="SMART" id="SM00448">
    <property type="entry name" value="REC"/>
    <property type="match status" value="1"/>
</dbReference>
<dbReference type="STRING" id="1121451.DESAM_20763"/>
<gene>
    <name evidence="4" type="ORF">DESAM_20763</name>
</gene>
<feature type="domain" description="HD-GYP" evidence="3">
    <location>
        <begin position="155"/>
        <end position="352"/>
    </location>
</feature>
<feature type="modified residue" description="4-aspartylphosphate" evidence="1">
    <location>
        <position position="54"/>
    </location>
</feature>
<dbReference type="Proteomes" id="UP000010808">
    <property type="component" value="Chromosome"/>
</dbReference>
<evidence type="ECO:0000313" key="4">
    <source>
        <dbReference type="EMBL" id="CCO23050.1"/>
    </source>
</evidence>
<proteinExistence type="predicted"/>
<dbReference type="InterPro" id="IPR001789">
    <property type="entry name" value="Sig_transdc_resp-reg_receiver"/>
</dbReference>
<keyword evidence="5" id="KW-1185">Reference proteome</keyword>
<dbReference type="Pfam" id="PF00072">
    <property type="entry name" value="Response_reg"/>
    <property type="match status" value="1"/>
</dbReference>